<sequence length="92" mass="9910">MPRRQTNSPTVWPCGESRTTMGAPPAMRLATDIAAQFRHIPPDAAAADIADHIRRFWEPRLRAQLLDQVTRAGTTCDPHIAAAAGLLAGPAD</sequence>
<protein>
    <submittedName>
        <fullName evidence="2">Formate dehydrogenase subunit delta</fullName>
    </submittedName>
</protein>
<dbReference type="EMBL" id="JBIAMT010000011">
    <property type="protein sequence ID" value="MFF0501778.1"/>
    <property type="molecule type" value="Genomic_DNA"/>
</dbReference>
<dbReference type="InterPro" id="IPR021074">
    <property type="entry name" value="Formate_DH_dsu"/>
</dbReference>
<dbReference type="RefSeq" id="WP_387401775.1">
    <property type="nucleotide sequence ID" value="NZ_JBIAMT010000011.1"/>
</dbReference>
<evidence type="ECO:0000256" key="1">
    <source>
        <dbReference type="SAM" id="MobiDB-lite"/>
    </source>
</evidence>
<name>A0ABW6PF55_9NOCA</name>
<comment type="caution">
    <text evidence="2">The sequence shown here is derived from an EMBL/GenBank/DDBJ whole genome shotgun (WGS) entry which is preliminary data.</text>
</comment>
<dbReference type="Proteomes" id="UP001601442">
    <property type="component" value="Unassembled WGS sequence"/>
</dbReference>
<proteinExistence type="predicted"/>
<accession>A0ABW6PF55</accession>
<reference evidence="2 3" key="1">
    <citation type="submission" date="2024-10" db="EMBL/GenBank/DDBJ databases">
        <title>The Natural Products Discovery Center: Release of the First 8490 Sequenced Strains for Exploring Actinobacteria Biosynthetic Diversity.</title>
        <authorList>
            <person name="Kalkreuter E."/>
            <person name="Kautsar S.A."/>
            <person name="Yang D."/>
            <person name="Bader C.D."/>
            <person name="Teijaro C.N."/>
            <person name="Fluegel L."/>
            <person name="Davis C.M."/>
            <person name="Simpson J.R."/>
            <person name="Lauterbach L."/>
            <person name="Steele A.D."/>
            <person name="Gui C."/>
            <person name="Meng S."/>
            <person name="Li G."/>
            <person name="Viehrig K."/>
            <person name="Ye F."/>
            <person name="Su P."/>
            <person name="Kiefer A.F."/>
            <person name="Nichols A."/>
            <person name="Cepeda A.J."/>
            <person name="Yan W."/>
            <person name="Fan B."/>
            <person name="Jiang Y."/>
            <person name="Adhikari A."/>
            <person name="Zheng C.-J."/>
            <person name="Schuster L."/>
            <person name="Cowan T.M."/>
            <person name="Smanski M.J."/>
            <person name="Chevrette M.G."/>
            <person name="De Carvalho L.P.S."/>
            <person name="Shen B."/>
        </authorList>
    </citation>
    <scope>NUCLEOTIDE SEQUENCE [LARGE SCALE GENOMIC DNA]</scope>
    <source>
        <strain evidence="2 3">NPDC004119</strain>
    </source>
</reference>
<organism evidence="2 3">
    <name type="scientific">Nocardia aobensis</name>
    <dbReference type="NCBI Taxonomy" id="257277"/>
    <lineage>
        <taxon>Bacteria</taxon>
        <taxon>Bacillati</taxon>
        <taxon>Actinomycetota</taxon>
        <taxon>Actinomycetes</taxon>
        <taxon>Mycobacteriales</taxon>
        <taxon>Nocardiaceae</taxon>
        <taxon>Nocardia</taxon>
    </lineage>
</organism>
<dbReference type="Pfam" id="PF11390">
    <property type="entry name" value="FdsD"/>
    <property type="match status" value="1"/>
</dbReference>
<evidence type="ECO:0000313" key="2">
    <source>
        <dbReference type="EMBL" id="MFF0501778.1"/>
    </source>
</evidence>
<feature type="region of interest" description="Disordered" evidence="1">
    <location>
        <begin position="1"/>
        <end position="23"/>
    </location>
</feature>
<keyword evidence="3" id="KW-1185">Reference proteome</keyword>
<gene>
    <name evidence="2" type="ORF">ACFYU5_35690</name>
</gene>
<feature type="compositionally biased region" description="Polar residues" evidence="1">
    <location>
        <begin position="1"/>
        <end position="10"/>
    </location>
</feature>
<evidence type="ECO:0000313" key="3">
    <source>
        <dbReference type="Proteomes" id="UP001601442"/>
    </source>
</evidence>